<evidence type="ECO:0008006" key="3">
    <source>
        <dbReference type="Google" id="ProtNLM"/>
    </source>
</evidence>
<accession>A0A1J5HY26</accession>
<evidence type="ECO:0000313" key="1">
    <source>
        <dbReference type="EMBL" id="OIP86698.1"/>
    </source>
</evidence>
<dbReference type="SUPFAM" id="SSF47598">
    <property type="entry name" value="Ribbon-helix-helix"/>
    <property type="match status" value="1"/>
</dbReference>
<dbReference type="STRING" id="1805376.AUK05_03130"/>
<protein>
    <recommendedName>
        <fullName evidence="3">Ribbon-helix-helix protein CopG domain-containing protein</fullName>
    </recommendedName>
</protein>
<dbReference type="AlphaFoldDB" id="A0A1J5HY26"/>
<dbReference type="EMBL" id="MNZO01000045">
    <property type="protein sequence ID" value="OIP86698.1"/>
    <property type="molecule type" value="Genomic_DNA"/>
</dbReference>
<proteinExistence type="predicted"/>
<reference evidence="1 2" key="1">
    <citation type="journal article" date="2016" name="Environ. Microbiol.">
        <title>Genomic resolution of a cold subsurface aquifer community provides metabolic insights for novel microbes adapted to high CO concentrations.</title>
        <authorList>
            <person name="Probst A.J."/>
            <person name="Castelle C.J."/>
            <person name="Singh A."/>
            <person name="Brown C.T."/>
            <person name="Anantharaman K."/>
            <person name="Sharon I."/>
            <person name="Hug L.A."/>
            <person name="Burstein D."/>
            <person name="Emerson J.B."/>
            <person name="Thomas B.C."/>
            <person name="Banfield J.F."/>
        </authorList>
    </citation>
    <scope>NUCLEOTIDE SEQUENCE [LARGE SCALE GENOMIC DNA]</scope>
    <source>
        <strain evidence="1">CG2_30_35_20</strain>
    </source>
</reference>
<dbReference type="Proteomes" id="UP000182344">
    <property type="component" value="Unassembled WGS sequence"/>
</dbReference>
<sequence length="123" mass="14132">MNNTINISLPSQLKLQADQAVKNGQYSSFSDLVRTGLRNLLNNTKYEQMWQQAKTDHVNNHTKVLQNKEDINKYFKEITLNANNRNDKKIRSGTGKIRKSVSVVQKNSKNIFSNSNQFISPFT</sequence>
<organism evidence="1 2">
    <name type="scientific">Candidatus Shapirobacteria bacterium CG2_30_35_20</name>
    <dbReference type="NCBI Taxonomy" id="1805376"/>
    <lineage>
        <taxon>Bacteria</taxon>
        <taxon>Candidatus Shapironibacteriota</taxon>
    </lineage>
</organism>
<gene>
    <name evidence="1" type="ORF">AUK05_03130</name>
</gene>
<dbReference type="InterPro" id="IPR010985">
    <property type="entry name" value="Ribbon_hlx_hlx"/>
</dbReference>
<dbReference type="CDD" id="cd22231">
    <property type="entry name" value="RHH_NikR_HicB-like"/>
    <property type="match status" value="1"/>
</dbReference>
<comment type="caution">
    <text evidence="1">The sequence shown here is derived from an EMBL/GenBank/DDBJ whole genome shotgun (WGS) entry which is preliminary data.</text>
</comment>
<evidence type="ECO:0000313" key="2">
    <source>
        <dbReference type="Proteomes" id="UP000182344"/>
    </source>
</evidence>
<dbReference type="GO" id="GO:0006355">
    <property type="term" value="P:regulation of DNA-templated transcription"/>
    <property type="evidence" value="ECO:0007669"/>
    <property type="project" value="InterPro"/>
</dbReference>
<name>A0A1J5HY26_9BACT</name>